<reference evidence="1 2" key="1">
    <citation type="submission" date="2024-02" db="EMBL/GenBank/DDBJ databases">
        <authorList>
            <person name="Daric V."/>
            <person name="Darras S."/>
        </authorList>
    </citation>
    <scope>NUCLEOTIDE SEQUENCE [LARGE SCALE GENOMIC DNA]</scope>
</reference>
<accession>A0ABP0G4K4</accession>
<organism evidence="1 2">
    <name type="scientific">Clavelina lepadiformis</name>
    <name type="common">Light-bulb sea squirt</name>
    <name type="synonym">Ascidia lepadiformis</name>
    <dbReference type="NCBI Taxonomy" id="159417"/>
    <lineage>
        <taxon>Eukaryota</taxon>
        <taxon>Metazoa</taxon>
        <taxon>Chordata</taxon>
        <taxon>Tunicata</taxon>
        <taxon>Ascidiacea</taxon>
        <taxon>Aplousobranchia</taxon>
        <taxon>Clavelinidae</taxon>
        <taxon>Clavelina</taxon>
    </lineage>
</organism>
<dbReference type="EMBL" id="CAWYQH010000101">
    <property type="protein sequence ID" value="CAK8685818.1"/>
    <property type="molecule type" value="Genomic_DNA"/>
</dbReference>
<evidence type="ECO:0000313" key="2">
    <source>
        <dbReference type="Proteomes" id="UP001642483"/>
    </source>
</evidence>
<dbReference type="Proteomes" id="UP001642483">
    <property type="component" value="Unassembled WGS sequence"/>
</dbReference>
<sequence length="245" mass="27829">MTSKACAVQVFLFPPHWSLQKQNKSLNNYRYRKMIFKRRGSGLADSGVAYGNPAHLLDAAHYVKQAWDLISDASVRNSFNKAQLITPLDGGVEEANFMSDMSEILRCFKSMDISIDKDELEGFMHVDDENNEEYSQAILGDVNEVLETMQTENDDTDDEAGPSNDCAPAENSIVFHGLEQLYNKVLEVEDQLLCPALQDQAGGAYDNLKSTFECFQRKLNQVTLEAKQKRMQNMHQMTLHEMFKQ</sequence>
<name>A0ABP0G4K4_CLALP</name>
<evidence type="ECO:0008006" key="3">
    <source>
        <dbReference type="Google" id="ProtNLM"/>
    </source>
</evidence>
<keyword evidence="2" id="KW-1185">Reference proteome</keyword>
<proteinExistence type="predicted"/>
<comment type="caution">
    <text evidence="1">The sequence shown here is derived from an EMBL/GenBank/DDBJ whole genome shotgun (WGS) entry which is preliminary data.</text>
</comment>
<evidence type="ECO:0000313" key="1">
    <source>
        <dbReference type="EMBL" id="CAK8685818.1"/>
    </source>
</evidence>
<protein>
    <recommendedName>
        <fullName evidence="3">DDE-1 domain-containing protein</fullName>
    </recommendedName>
</protein>
<gene>
    <name evidence="1" type="ORF">CVLEPA_LOCUS16908</name>
</gene>